<feature type="transmembrane region" description="Helical" evidence="9">
    <location>
        <begin position="367"/>
        <end position="388"/>
    </location>
</feature>
<name>A0A2N7V8Z0_XANCJ</name>
<organism evidence="11">
    <name type="scientific">Xanthomonas campestris pv. juglandis</name>
    <name type="common">Xanthomonas arboricola pv. juglandis</name>
    <dbReference type="NCBI Taxonomy" id="195709"/>
    <lineage>
        <taxon>Bacteria</taxon>
        <taxon>Pseudomonadati</taxon>
        <taxon>Pseudomonadota</taxon>
        <taxon>Gammaproteobacteria</taxon>
        <taxon>Lysobacterales</taxon>
        <taxon>Lysobacteraceae</taxon>
        <taxon>Xanthomonas</taxon>
    </lineage>
</organism>
<dbReference type="GO" id="GO:0042910">
    <property type="term" value="F:xenobiotic transmembrane transporter activity"/>
    <property type="evidence" value="ECO:0007669"/>
    <property type="project" value="TreeGrafter"/>
</dbReference>
<feature type="transmembrane region" description="Helical" evidence="9">
    <location>
        <begin position="341"/>
        <end position="360"/>
    </location>
</feature>
<dbReference type="GO" id="GO:0015562">
    <property type="term" value="F:efflux transmembrane transporter activity"/>
    <property type="evidence" value="ECO:0007669"/>
    <property type="project" value="InterPro"/>
</dbReference>
<evidence type="ECO:0000256" key="8">
    <source>
        <dbReference type="ARBA" id="ARBA00023136"/>
    </source>
</evidence>
<evidence type="ECO:0000256" key="7">
    <source>
        <dbReference type="ARBA" id="ARBA00022989"/>
    </source>
</evidence>
<dbReference type="PANTHER" id="PTHR32063:SF13">
    <property type="entry name" value="MULTIDRUG EFFLUX PUMP SUBUNIT ACRB-RELATED"/>
    <property type="match status" value="1"/>
</dbReference>
<evidence type="ECO:0000256" key="9">
    <source>
        <dbReference type="RuleBase" id="RU364070"/>
    </source>
</evidence>
<dbReference type="Pfam" id="PF00873">
    <property type="entry name" value="ACR_tran"/>
    <property type="match status" value="1"/>
</dbReference>
<dbReference type="NCBIfam" id="TIGR00915">
    <property type="entry name" value="2A0602"/>
    <property type="match status" value="1"/>
</dbReference>
<sequence>MARFFIDRPIFAWVIAIVITLAGAISIFSLPLEQYPDIAPPSVTVSATYTGASAETVQNSVTQILEQQMTGLDNLLYMSSSSSSAGTAQLTLTFESGTDPDTAQVQVQNKVSQGEALLPDEVKTNGVTVTKSASGSMFMVLAFTSEDGSMDSTDIGDYMVSSLQDPISRLNGIGSVNVFGAEYAMRVWLDPEKLHTYALMPSDVSSAIAAQNADVSSGALGALPALQGQQLNATVTSRSKLRTPAQFENIVLKSDAGGATVYLRDVARVELGSESYGSSSKFNGKAASGMGLQLATGANALDAAKLVEAKLDALKPYFPAGLKYEVAYDTTPFVRISIEEVVKTLIEAIVLVVVVMYLFLQNWRATLVPVIAVPVVLMGTFGVLSLLGFSINTLTMFAMVLAIGLLVDDAIVVVENVERLMAEQGMSPREATHTSMGQITGALVGIALVLTAVFLPMAFFGGATGEIYRQFSVTIAAAMILSLVVALTLSPALCATLLKPIDKGGHVSRKGVLGKFFTWFNTRFDRGTERYGRGVERIVSHRKLGSLVYALLLVVLGLLFWRLPSAFLPEEDQGMLMVMFSAPAGATQQRTQQSIDQATAFILKQPEVQGIMTISGFSLAGSSQNSGMGFIRLKDWADREGSAQEVAQRITGAMMMTLPDAQVFALTPPAINGLGTSSGFTLQLQDAAGNGHEALVEARKQLLQLANGNQNLTAVRFNGLDDAPTYRVQIDDAKAGALGVAAADINTTLSTVMGGRYVNDFLNNNRVKRVYVQGEASARMLPGDIDRWYVRNSDAAMVPFSAFASSAWAYAPQVLTRFNGSESMEITGSAASGISSGDAMTAVAGEVDGMGKGVGYAWSGMSYQEQAAGTQTWMLYAVSLVFVFLCLAALYESWSIPISVMLAVPVGIVGALLATWMRGLSNDIYFQVGLLATMGLAAKNGILIVEFAKELEEKGQPLIEATLHAARMRLRPILMTSLAFMLGVLPMVISSGAGSGGRHSLGTGVLGGTLASTVLGIFFVPLFYVMVRSLFPGKAVAHSPVVSTSEVTP</sequence>
<dbReference type="PROSITE" id="PS50156">
    <property type="entry name" value="SSD"/>
    <property type="match status" value="1"/>
</dbReference>
<evidence type="ECO:0000256" key="1">
    <source>
        <dbReference type="ARBA" id="ARBA00004429"/>
    </source>
</evidence>
<feature type="transmembrane region" description="Helical" evidence="9">
    <location>
        <begin position="12"/>
        <end position="32"/>
    </location>
</feature>
<feature type="transmembrane region" description="Helical" evidence="9">
    <location>
        <begin position="471"/>
        <end position="498"/>
    </location>
</feature>
<dbReference type="InterPro" id="IPR001036">
    <property type="entry name" value="Acrflvin-R"/>
</dbReference>
<dbReference type="Gene3D" id="1.20.1640.10">
    <property type="entry name" value="Multidrug efflux transporter AcrB transmembrane domain"/>
    <property type="match status" value="2"/>
</dbReference>
<accession>A0A2N7V8Z0</accession>
<keyword evidence="5 9" id="KW-0997">Cell inner membrane</keyword>
<keyword evidence="8 9" id="KW-0472">Membrane</keyword>
<dbReference type="EMBL" id="LR824643">
    <property type="protein sequence ID" value="CAD0311220.1"/>
    <property type="molecule type" value="Genomic_DNA"/>
</dbReference>
<dbReference type="NCBIfam" id="NF000282">
    <property type="entry name" value="RND_permease_1"/>
    <property type="match status" value="1"/>
</dbReference>
<dbReference type="SUPFAM" id="SSF82714">
    <property type="entry name" value="Multidrug efflux transporter AcrB TolC docking domain, DN and DC subdomains"/>
    <property type="match status" value="2"/>
</dbReference>
<dbReference type="PRINTS" id="PR00702">
    <property type="entry name" value="ACRIFLAVINRP"/>
</dbReference>
<keyword evidence="6 9" id="KW-0812">Transmembrane</keyword>
<keyword evidence="7 9" id="KW-1133">Transmembrane helix</keyword>
<comment type="subcellular location">
    <subcellularLocation>
        <location evidence="1 9">Cell inner membrane</location>
        <topology evidence="1 9">Multi-pass membrane protein</topology>
    </subcellularLocation>
</comment>
<dbReference type="InterPro" id="IPR027463">
    <property type="entry name" value="AcrB_DN_DC_subdom"/>
</dbReference>
<feature type="domain" description="SSD" evidence="10">
    <location>
        <begin position="367"/>
        <end position="496"/>
    </location>
</feature>
<evidence type="ECO:0000256" key="6">
    <source>
        <dbReference type="ARBA" id="ARBA00022692"/>
    </source>
</evidence>
<keyword evidence="3 9" id="KW-0813">Transport</keyword>
<dbReference type="GO" id="GO:0005886">
    <property type="term" value="C:plasma membrane"/>
    <property type="evidence" value="ECO:0007669"/>
    <property type="project" value="UniProtKB-SubCell"/>
</dbReference>
<dbReference type="GO" id="GO:0009636">
    <property type="term" value="P:response to toxic substance"/>
    <property type="evidence" value="ECO:0007669"/>
    <property type="project" value="UniProtKB-ARBA"/>
</dbReference>
<feature type="transmembrane region" description="Helical" evidence="9">
    <location>
        <begin position="544"/>
        <end position="563"/>
    </location>
</feature>
<evidence type="ECO:0000256" key="2">
    <source>
        <dbReference type="ARBA" id="ARBA00010942"/>
    </source>
</evidence>
<dbReference type="SUPFAM" id="SSF82693">
    <property type="entry name" value="Multidrug efflux transporter AcrB pore domain, PN1, PN2, PC1 and PC2 subdomains"/>
    <property type="match status" value="4"/>
</dbReference>
<evidence type="ECO:0000256" key="4">
    <source>
        <dbReference type="ARBA" id="ARBA00022475"/>
    </source>
</evidence>
<dbReference type="Gene3D" id="3.30.70.1440">
    <property type="entry name" value="Multidrug efflux transporter AcrB pore domain"/>
    <property type="match status" value="1"/>
</dbReference>
<feature type="transmembrane region" description="Helical" evidence="9">
    <location>
        <begin position="898"/>
        <end position="918"/>
    </location>
</feature>
<dbReference type="RefSeq" id="WP_047124564.1">
    <property type="nucleotide sequence ID" value="NZ_CP012251.1"/>
</dbReference>
<keyword evidence="4" id="KW-1003">Cell membrane</keyword>
<dbReference type="FunFam" id="3.30.70.1430:FF:000001">
    <property type="entry name" value="Efflux pump membrane transporter"/>
    <property type="match status" value="1"/>
</dbReference>
<dbReference type="InterPro" id="IPR004764">
    <property type="entry name" value="MdtF-like"/>
</dbReference>
<proteinExistence type="inferred from homology"/>
<dbReference type="OrthoDB" id="9757904at2"/>
<evidence type="ECO:0000313" key="13">
    <source>
        <dbReference type="Proteomes" id="UP000514411"/>
    </source>
</evidence>
<evidence type="ECO:0000256" key="5">
    <source>
        <dbReference type="ARBA" id="ARBA00022519"/>
    </source>
</evidence>
<evidence type="ECO:0000256" key="3">
    <source>
        <dbReference type="ARBA" id="ARBA00022448"/>
    </source>
</evidence>
<gene>
    <name evidence="12" type="ORF">XSP_000302</name>
    <name evidence="11" type="ORF">XSP_000303</name>
</gene>
<dbReference type="Gene3D" id="3.30.70.1430">
    <property type="entry name" value="Multidrug efflux transporter AcrB pore domain"/>
    <property type="match status" value="2"/>
</dbReference>
<feature type="transmembrane region" description="Helical" evidence="9">
    <location>
        <begin position="1005"/>
        <end position="1027"/>
    </location>
</feature>
<dbReference type="AlphaFoldDB" id="A0A2N7V8Z0"/>
<feature type="transmembrane region" description="Helical" evidence="9">
    <location>
        <begin position="435"/>
        <end position="459"/>
    </location>
</feature>
<feature type="transmembrane region" description="Helical" evidence="9">
    <location>
        <begin position="924"/>
        <end position="945"/>
    </location>
</feature>
<comment type="similarity">
    <text evidence="2 9">Belongs to the resistance-nodulation-cell division (RND) (TC 2.A.6) family.</text>
</comment>
<dbReference type="Proteomes" id="UP000514411">
    <property type="component" value="Chromosome"/>
</dbReference>
<protein>
    <recommendedName>
        <fullName evidence="9">Efflux pump membrane transporter</fullName>
    </recommendedName>
</protein>
<dbReference type="InterPro" id="IPR000731">
    <property type="entry name" value="SSD"/>
</dbReference>
<feature type="transmembrane region" description="Helical" evidence="9">
    <location>
        <begin position="394"/>
        <end position="414"/>
    </location>
</feature>
<evidence type="ECO:0000313" key="11">
    <source>
        <dbReference type="EMBL" id="CAD0311220.1"/>
    </source>
</evidence>
<dbReference type="SUPFAM" id="SSF82866">
    <property type="entry name" value="Multidrug efflux transporter AcrB transmembrane domain"/>
    <property type="match status" value="2"/>
</dbReference>
<dbReference type="FunFam" id="1.20.1640.10:FF:000001">
    <property type="entry name" value="Efflux pump membrane transporter"/>
    <property type="match status" value="1"/>
</dbReference>
<dbReference type="Gene3D" id="3.30.70.1320">
    <property type="entry name" value="Multidrug efflux transporter AcrB pore domain like"/>
    <property type="match status" value="1"/>
</dbReference>
<dbReference type="EMBL" id="LR861807">
    <property type="protein sequence ID" value="CAD1786604.1"/>
    <property type="molecule type" value="Genomic_DNA"/>
</dbReference>
<dbReference type="PANTHER" id="PTHR32063">
    <property type="match status" value="1"/>
</dbReference>
<reference evidence="11 13" key="1">
    <citation type="submission" date="2020-07" db="EMBL/GenBank/DDBJ databases">
        <authorList>
            <person name="Teixeira M."/>
        </authorList>
    </citation>
    <scope>NUCLEOTIDE SEQUENCE</scope>
    <source>
        <strain evidence="12">3</strain>
        <strain evidence="11">Xanthomonas arboricola pv. juglandis CPBF 427</strain>
    </source>
</reference>
<evidence type="ECO:0000259" key="10">
    <source>
        <dbReference type="PROSITE" id="PS50156"/>
    </source>
</evidence>
<feature type="transmembrane region" description="Helical" evidence="9">
    <location>
        <begin position="973"/>
        <end position="993"/>
    </location>
</feature>
<evidence type="ECO:0000313" key="12">
    <source>
        <dbReference type="EMBL" id="CAD1786604.1"/>
    </source>
</evidence>
<feature type="transmembrane region" description="Helical" evidence="9">
    <location>
        <begin position="873"/>
        <end position="891"/>
    </location>
</feature>
<dbReference type="Gene3D" id="3.30.2090.10">
    <property type="entry name" value="Multidrug efflux transporter AcrB TolC docking domain, DN and DC subdomains"/>
    <property type="match status" value="2"/>
</dbReference>